<accession>A0AAD9KQI3</accession>
<evidence type="ECO:0000256" key="3">
    <source>
        <dbReference type="ARBA" id="ARBA00023015"/>
    </source>
</evidence>
<dbReference type="InterPro" id="IPR041418">
    <property type="entry name" value="SAM_3"/>
</dbReference>
<dbReference type="GO" id="GO:0005634">
    <property type="term" value="C:nucleus"/>
    <property type="evidence" value="ECO:0007669"/>
    <property type="project" value="UniProtKB-SubCell"/>
</dbReference>
<keyword evidence="11" id="KW-1185">Reference proteome</keyword>
<dbReference type="EMBL" id="JAODUO010000717">
    <property type="protein sequence ID" value="KAK2175641.1"/>
    <property type="molecule type" value="Genomic_DNA"/>
</dbReference>
<sequence length="627" mass="70440">MEVLGSHLTPCQTWLQNRDNWNMICEALLALPVFKQEALDAGFQYVLNAATSPATKLNEETLTYLNQGQSYELKLKKLGELGEYRGKLLKSVVRVVFHERRLQFMEREQLATWRQTRPGERILDIDLPLSYGINDIKVDPVKLNVLEFWWDPSKDVGVYIKVHCISTEFTARKHGGERGVPFRIQIETYVEDCYSNVKLVYCASCQVKVFKPKGADRKHKTDKEKIEKRSEAEKEKFQPSYECTVLTEIPLEQAKVYLEQLHKSAEPHYDTSLNLTSFKLLCDLPSLSDDSSRSSDNRSLSFVVKNQEECPATVLSPVKDEEPPAACSLTSVATAHQVTQWLHSHRFSAFVKIFQNFTGADLLRLSRDDLIQICGLADGIRLNNALQSRNVRPKLTIYVCQKVTPIATEVKKVESPSGVASSTSNACITSSTPPPSSNPTTVSPSTSPTQTCPLGSVTGSTPSQGDVILSLSQRVSCTCLGERSPPAQRSTPNEKRGPQVTPHVSSKRQLIEHDLSEEVCFSKKQKTRILELSRKEVYMAVYLDSLTHTDLCEKIASLFSIETSQVIEMFVQGPSGIHILITDDVVQNFSDQARYFIEAIHDDKHPDTYRILLKSATAKPQTERDKP</sequence>
<dbReference type="SUPFAM" id="SSF47769">
    <property type="entry name" value="SAM/Pointed domain"/>
    <property type="match status" value="1"/>
</dbReference>
<dbReference type="CDD" id="cd09537">
    <property type="entry name" value="SAM_CP2-like"/>
    <property type="match status" value="1"/>
</dbReference>
<dbReference type="Pfam" id="PF25416">
    <property type="entry name" value="GRHL1_C"/>
    <property type="match status" value="1"/>
</dbReference>
<evidence type="ECO:0000313" key="10">
    <source>
        <dbReference type="EMBL" id="KAK2175641.1"/>
    </source>
</evidence>
<evidence type="ECO:0000256" key="1">
    <source>
        <dbReference type="ARBA" id="ARBA00004123"/>
    </source>
</evidence>
<dbReference type="Gene3D" id="1.10.150.50">
    <property type="entry name" value="Transcription Factor, Ets-1"/>
    <property type="match status" value="1"/>
</dbReference>
<dbReference type="PROSITE" id="PS51968">
    <property type="entry name" value="GRH_CP2_DB"/>
    <property type="match status" value="1"/>
</dbReference>
<keyword evidence="5" id="KW-0804">Transcription</keyword>
<evidence type="ECO:0000256" key="8">
    <source>
        <dbReference type="SAM" id="MobiDB-lite"/>
    </source>
</evidence>
<evidence type="ECO:0000256" key="6">
    <source>
        <dbReference type="ARBA" id="ARBA00023242"/>
    </source>
</evidence>
<evidence type="ECO:0000313" key="11">
    <source>
        <dbReference type="Proteomes" id="UP001209878"/>
    </source>
</evidence>
<feature type="domain" description="Grh/CP2 DB" evidence="9">
    <location>
        <begin position="38"/>
        <end position="272"/>
    </location>
</feature>
<dbReference type="AlphaFoldDB" id="A0AAD9KQI3"/>
<comment type="caution">
    <text evidence="10">The sequence shown here is derived from an EMBL/GenBank/DDBJ whole genome shotgun (WGS) entry which is preliminary data.</text>
</comment>
<dbReference type="Pfam" id="PF18016">
    <property type="entry name" value="SAM_3"/>
    <property type="match status" value="1"/>
</dbReference>
<evidence type="ECO:0000256" key="2">
    <source>
        <dbReference type="ARBA" id="ARBA00010852"/>
    </source>
</evidence>
<proteinExistence type="inferred from homology"/>
<dbReference type="InterPro" id="IPR013761">
    <property type="entry name" value="SAM/pointed_sf"/>
</dbReference>
<dbReference type="GO" id="GO:0000978">
    <property type="term" value="F:RNA polymerase II cis-regulatory region sequence-specific DNA binding"/>
    <property type="evidence" value="ECO:0007669"/>
    <property type="project" value="TreeGrafter"/>
</dbReference>
<evidence type="ECO:0000259" key="9">
    <source>
        <dbReference type="PROSITE" id="PS51968"/>
    </source>
</evidence>
<feature type="region of interest" description="Disordered" evidence="8">
    <location>
        <begin position="481"/>
        <end position="507"/>
    </location>
</feature>
<feature type="compositionally biased region" description="Polar residues" evidence="8">
    <location>
        <begin position="418"/>
        <end position="428"/>
    </location>
</feature>
<dbReference type="GO" id="GO:0001228">
    <property type="term" value="F:DNA-binding transcription activator activity, RNA polymerase II-specific"/>
    <property type="evidence" value="ECO:0007669"/>
    <property type="project" value="TreeGrafter"/>
</dbReference>
<dbReference type="InterPro" id="IPR057520">
    <property type="entry name" value="GRHL1/CP2_C"/>
</dbReference>
<feature type="region of interest" description="Disordered" evidence="8">
    <location>
        <begin position="412"/>
        <end position="463"/>
    </location>
</feature>
<reference evidence="10" key="1">
    <citation type="journal article" date="2023" name="Mol. Biol. Evol.">
        <title>Third-Generation Sequencing Reveals the Adaptive Role of the Epigenome in Three Deep-Sea Polychaetes.</title>
        <authorList>
            <person name="Perez M."/>
            <person name="Aroh O."/>
            <person name="Sun Y."/>
            <person name="Lan Y."/>
            <person name="Juniper S.K."/>
            <person name="Young C.R."/>
            <person name="Angers B."/>
            <person name="Qian P.Y."/>
        </authorList>
    </citation>
    <scope>NUCLEOTIDE SEQUENCE</scope>
    <source>
        <strain evidence="10">R07B-5</strain>
    </source>
</reference>
<comment type="similarity">
    <text evidence="2">Belongs to the grh/CP2 family. CP2 subfamily.</text>
</comment>
<keyword evidence="4 7" id="KW-0238">DNA-binding</keyword>
<protein>
    <recommendedName>
        <fullName evidence="9">Grh/CP2 DB domain-containing protein</fullName>
    </recommendedName>
</protein>
<feature type="compositionally biased region" description="Low complexity" evidence="8">
    <location>
        <begin position="438"/>
        <end position="453"/>
    </location>
</feature>
<name>A0AAD9KQI3_RIDPI</name>
<gene>
    <name evidence="10" type="ORF">NP493_717g00047</name>
</gene>
<dbReference type="PANTHER" id="PTHR11037">
    <property type="entry name" value="TRANSCRIPTION FACTOR CP2"/>
    <property type="match status" value="1"/>
</dbReference>
<evidence type="ECO:0000256" key="7">
    <source>
        <dbReference type="PROSITE-ProRule" id="PRU01313"/>
    </source>
</evidence>
<dbReference type="Proteomes" id="UP001209878">
    <property type="component" value="Unassembled WGS sequence"/>
</dbReference>
<evidence type="ECO:0000256" key="5">
    <source>
        <dbReference type="ARBA" id="ARBA00023163"/>
    </source>
</evidence>
<keyword evidence="6 7" id="KW-0539">Nucleus</keyword>
<organism evidence="10 11">
    <name type="scientific">Ridgeia piscesae</name>
    <name type="common">Tubeworm</name>
    <dbReference type="NCBI Taxonomy" id="27915"/>
    <lineage>
        <taxon>Eukaryota</taxon>
        <taxon>Metazoa</taxon>
        <taxon>Spiralia</taxon>
        <taxon>Lophotrochozoa</taxon>
        <taxon>Annelida</taxon>
        <taxon>Polychaeta</taxon>
        <taxon>Sedentaria</taxon>
        <taxon>Canalipalpata</taxon>
        <taxon>Sabellida</taxon>
        <taxon>Siboglinidae</taxon>
        <taxon>Ridgeia</taxon>
    </lineage>
</organism>
<dbReference type="InterPro" id="IPR007604">
    <property type="entry name" value="CP2"/>
</dbReference>
<dbReference type="InterPro" id="IPR040167">
    <property type="entry name" value="TF_CP2-like"/>
</dbReference>
<comment type="subcellular location">
    <subcellularLocation>
        <location evidence="1 7">Nucleus</location>
    </subcellularLocation>
</comment>
<dbReference type="PANTHER" id="PTHR11037:SF21">
    <property type="entry name" value="GEMINI, ISOFORM C"/>
    <property type="match status" value="1"/>
</dbReference>
<evidence type="ECO:0000256" key="4">
    <source>
        <dbReference type="ARBA" id="ARBA00023125"/>
    </source>
</evidence>
<dbReference type="Pfam" id="PF04516">
    <property type="entry name" value="CP2"/>
    <property type="match status" value="1"/>
</dbReference>
<keyword evidence="3" id="KW-0805">Transcription regulation</keyword>